<reference evidence="2 3" key="1">
    <citation type="submission" date="2024-08" db="EMBL/GenBank/DDBJ databases">
        <title>The draft genome of Apodemus speciosus.</title>
        <authorList>
            <person name="Nabeshima K."/>
            <person name="Suzuki S."/>
            <person name="Onuma M."/>
        </authorList>
    </citation>
    <scope>NUCLEOTIDE SEQUENCE [LARGE SCALE GENOMIC DNA]</scope>
    <source>
        <strain evidence="2">IB14-021</strain>
    </source>
</reference>
<name>A0ABQ0F374_APOSI</name>
<accession>A0ABQ0F374</accession>
<feature type="compositionally biased region" description="Low complexity" evidence="1">
    <location>
        <begin position="15"/>
        <end position="24"/>
    </location>
</feature>
<protein>
    <submittedName>
        <fullName evidence="2">Uncharacterized protein</fullName>
    </submittedName>
</protein>
<dbReference type="Proteomes" id="UP001623349">
    <property type="component" value="Unassembled WGS sequence"/>
</dbReference>
<comment type="caution">
    <text evidence="2">The sequence shown here is derived from an EMBL/GenBank/DDBJ whole genome shotgun (WGS) entry which is preliminary data.</text>
</comment>
<evidence type="ECO:0000313" key="2">
    <source>
        <dbReference type="EMBL" id="GAB1293729.1"/>
    </source>
</evidence>
<evidence type="ECO:0000313" key="3">
    <source>
        <dbReference type="Proteomes" id="UP001623349"/>
    </source>
</evidence>
<evidence type="ECO:0000256" key="1">
    <source>
        <dbReference type="SAM" id="MobiDB-lite"/>
    </source>
</evidence>
<proteinExistence type="predicted"/>
<organism evidence="2 3">
    <name type="scientific">Apodemus speciosus</name>
    <name type="common">Large Japanese field mouse</name>
    <dbReference type="NCBI Taxonomy" id="105296"/>
    <lineage>
        <taxon>Eukaryota</taxon>
        <taxon>Metazoa</taxon>
        <taxon>Chordata</taxon>
        <taxon>Craniata</taxon>
        <taxon>Vertebrata</taxon>
        <taxon>Euteleostomi</taxon>
        <taxon>Mammalia</taxon>
        <taxon>Eutheria</taxon>
        <taxon>Euarchontoglires</taxon>
        <taxon>Glires</taxon>
        <taxon>Rodentia</taxon>
        <taxon>Myomorpha</taxon>
        <taxon>Muroidea</taxon>
        <taxon>Muridae</taxon>
        <taxon>Murinae</taxon>
        <taxon>Apodemus</taxon>
    </lineage>
</organism>
<feature type="region of interest" description="Disordered" evidence="1">
    <location>
        <begin position="1"/>
        <end position="26"/>
    </location>
</feature>
<sequence length="68" mass="7292">MLFKIVASSDRLTDTTGTQEQEGTPGLPCDMLLGLEGKPSTAMTGSHVTYMTGSHITHGCEHGYFQMS</sequence>
<gene>
    <name evidence="2" type="ORF">APTSU1_000896100</name>
</gene>
<dbReference type="EMBL" id="BAAFST010000008">
    <property type="protein sequence ID" value="GAB1293729.1"/>
    <property type="molecule type" value="Genomic_DNA"/>
</dbReference>
<keyword evidence="3" id="KW-1185">Reference proteome</keyword>